<keyword evidence="1" id="KW-0472">Membrane</keyword>
<feature type="transmembrane region" description="Helical" evidence="1">
    <location>
        <begin position="161"/>
        <end position="181"/>
    </location>
</feature>
<accession>A0A0M2ZIK4</accession>
<dbReference type="Proteomes" id="UP000192772">
    <property type="component" value="Unassembled WGS sequence"/>
</dbReference>
<evidence type="ECO:0000313" key="2">
    <source>
        <dbReference type="EMBL" id="ORA66433.1"/>
    </source>
</evidence>
<dbReference type="AlphaFoldDB" id="A0A0M2ZIK4"/>
<keyword evidence="1" id="KW-0812">Transmembrane</keyword>
<reference evidence="2 3" key="1">
    <citation type="submission" date="2017-02" db="EMBL/GenBank/DDBJ databases">
        <title>The new phylogeny of genus Mycobacterium.</title>
        <authorList>
            <person name="Tortoli E."/>
            <person name="Trovato A."/>
            <person name="Cirillo D.M."/>
        </authorList>
    </citation>
    <scope>NUCLEOTIDE SEQUENCE [LARGE SCALE GENOMIC DNA]</scope>
    <source>
        <strain evidence="2 3">FI-09383</strain>
    </source>
</reference>
<name>A0A0M2ZIK4_9MYCO</name>
<gene>
    <name evidence="2" type="ORF">BST23_10030</name>
</gene>
<evidence type="ECO:0008006" key="4">
    <source>
        <dbReference type="Google" id="ProtNLM"/>
    </source>
</evidence>
<proteinExistence type="predicted"/>
<dbReference type="STRING" id="81858.BST23_10030"/>
<comment type="caution">
    <text evidence="2">The sequence shown here is derived from an EMBL/GenBank/DDBJ whole genome shotgun (WGS) entry which is preliminary data.</text>
</comment>
<dbReference type="EMBL" id="MVHP01000009">
    <property type="protein sequence ID" value="ORA66433.1"/>
    <property type="molecule type" value="Genomic_DNA"/>
</dbReference>
<feature type="transmembrane region" description="Helical" evidence="1">
    <location>
        <begin position="51"/>
        <end position="72"/>
    </location>
</feature>
<sequence>MGSGTIRLGGLCGIASAAAIVPAYLVGSPEAPADAGGARSYFDSAASFLTANGTLPVAHIVLGILFFGVLMATLRSAAGATGAFYTAVIGASVFVALTAAGLAAEVAVPAAVVQFDDLSVVEYAQPFLGLASWLYHYSQLGAAAVIFATAYVVWRTAVLPKWSAALGVLGVPALLHTWIGLPGAFSTVVWMALTGLLMLAIPPVVRLESVGV</sequence>
<evidence type="ECO:0000256" key="1">
    <source>
        <dbReference type="SAM" id="Phobius"/>
    </source>
</evidence>
<dbReference type="OrthoDB" id="4623742at2"/>
<feature type="transmembrane region" description="Helical" evidence="1">
    <location>
        <begin position="133"/>
        <end position="154"/>
    </location>
</feature>
<protein>
    <recommendedName>
        <fullName evidence="4">DUF4386 domain-containing protein</fullName>
    </recommendedName>
</protein>
<dbReference type="RefSeq" id="WP_046751656.1">
    <property type="nucleotide sequence ID" value="NZ_LBNO01000022.1"/>
</dbReference>
<feature type="transmembrane region" description="Helical" evidence="1">
    <location>
        <begin position="84"/>
        <end position="113"/>
    </location>
</feature>
<evidence type="ECO:0000313" key="3">
    <source>
        <dbReference type="Proteomes" id="UP000192772"/>
    </source>
</evidence>
<organism evidence="2 3">
    <name type="scientific">Mycolicibacterium elephantis</name>
    <dbReference type="NCBI Taxonomy" id="81858"/>
    <lineage>
        <taxon>Bacteria</taxon>
        <taxon>Bacillati</taxon>
        <taxon>Actinomycetota</taxon>
        <taxon>Actinomycetes</taxon>
        <taxon>Mycobacteriales</taxon>
        <taxon>Mycobacteriaceae</taxon>
        <taxon>Mycolicibacterium</taxon>
    </lineage>
</organism>
<feature type="transmembrane region" description="Helical" evidence="1">
    <location>
        <begin position="187"/>
        <end position="205"/>
    </location>
</feature>
<keyword evidence="1" id="KW-1133">Transmembrane helix</keyword>